<evidence type="ECO:0000259" key="2">
    <source>
        <dbReference type="Pfam" id="PF03313"/>
    </source>
</evidence>
<feature type="domain" description="Serine dehydratase-like alpha subunit" evidence="2">
    <location>
        <begin position="189"/>
        <end position="421"/>
    </location>
</feature>
<evidence type="ECO:0000256" key="1">
    <source>
        <dbReference type="HAMAP-Rule" id="MF_01845"/>
    </source>
</evidence>
<dbReference type="PANTHER" id="PTHR30501">
    <property type="entry name" value="UPF0597 PROTEIN YHAM"/>
    <property type="match status" value="1"/>
</dbReference>
<dbReference type="GO" id="GO:0019450">
    <property type="term" value="P:L-cysteine catabolic process to pyruvate"/>
    <property type="evidence" value="ECO:0007669"/>
    <property type="project" value="TreeGrafter"/>
</dbReference>
<dbReference type="GO" id="GO:0080146">
    <property type="term" value="F:L-cysteine desulfhydrase activity"/>
    <property type="evidence" value="ECO:0007669"/>
    <property type="project" value="TreeGrafter"/>
</dbReference>
<evidence type="ECO:0000313" key="4">
    <source>
        <dbReference type="Proteomes" id="UP000824091"/>
    </source>
</evidence>
<protein>
    <recommendedName>
        <fullName evidence="1">UPF0597 protein IAD16_01800</fullName>
    </recommendedName>
</protein>
<proteinExistence type="inferred from homology"/>
<gene>
    <name evidence="3" type="ORF">IAD16_01800</name>
</gene>
<dbReference type="InterPro" id="IPR005130">
    <property type="entry name" value="Ser_deHydtase-like_asu"/>
</dbReference>
<reference evidence="3" key="1">
    <citation type="submission" date="2020-10" db="EMBL/GenBank/DDBJ databases">
        <authorList>
            <person name="Gilroy R."/>
        </authorList>
    </citation>
    <scope>NUCLEOTIDE SEQUENCE</scope>
    <source>
        <strain evidence="3">11300</strain>
    </source>
</reference>
<evidence type="ECO:0000313" key="3">
    <source>
        <dbReference type="EMBL" id="HIU27099.1"/>
    </source>
</evidence>
<dbReference type="Proteomes" id="UP000824091">
    <property type="component" value="Unassembled WGS sequence"/>
</dbReference>
<organism evidence="3 4">
    <name type="scientific">Candidatus Fimisoma avicola</name>
    <dbReference type="NCBI Taxonomy" id="2840826"/>
    <lineage>
        <taxon>Bacteria</taxon>
        <taxon>Bacillati</taxon>
        <taxon>Bacillota</taxon>
        <taxon>Clostridia</taxon>
        <taxon>Eubacteriales</taxon>
        <taxon>Candidatus Fimisoma</taxon>
    </lineage>
</organism>
<dbReference type="PANTHER" id="PTHR30501:SF2">
    <property type="entry name" value="UPF0597 PROTEIN YHAM"/>
    <property type="match status" value="1"/>
</dbReference>
<dbReference type="InterPro" id="IPR021144">
    <property type="entry name" value="UPF0597"/>
</dbReference>
<comment type="caution">
    <text evidence="3">The sequence shown here is derived from an EMBL/GenBank/DDBJ whole genome shotgun (WGS) entry which is preliminary data.</text>
</comment>
<dbReference type="Pfam" id="PF03313">
    <property type="entry name" value="SDH_alpha"/>
    <property type="match status" value="1"/>
</dbReference>
<dbReference type="PIRSF" id="PIRSF006054">
    <property type="entry name" value="UCP006054"/>
    <property type="match status" value="1"/>
</dbReference>
<reference evidence="3" key="2">
    <citation type="journal article" date="2021" name="PeerJ">
        <title>Extensive microbial diversity within the chicken gut microbiome revealed by metagenomics and culture.</title>
        <authorList>
            <person name="Gilroy R."/>
            <person name="Ravi A."/>
            <person name="Getino M."/>
            <person name="Pursley I."/>
            <person name="Horton D.L."/>
            <person name="Alikhan N.F."/>
            <person name="Baker D."/>
            <person name="Gharbi K."/>
            <person name="Hall N."/>
            <person name="Watson M."/>
            <person name="Adriaenssens E.M."/>
            <person name="Foster-Nyarko E."/>
            <person name="Jarju S."/>
            <person name="Secka A."/>
            <person name="Antonio M."/>
            <person name="Oren A."/>
            <person name="Chaudhuri R.R."/>
            <person name="La Ragione R."/>
            <person name="Hildebrand F."/>
            <person name="Pallen M.J."/>
        </authorList>
    </citation>
    <scope>NUCLEOTIDE SEQUENCE</scope>
    <source>
        <strain evidence="3">11300</strain>
    </source>
</reference>
<accession>A0A9D1L6S2</accession>
<dbReference type="HAMAP" id="MF_01845">
    <property type="entry name" value="UPF0597"/>
    <property type="match status" value="1"/>
</dbReference>
<dbReference type="EMBL" id="DVMO01000029">
    <property type="protein sequence ID" value="HIU27099.1"/>
    <property type="molecule type" value="Genomic_DNA"/>
</dbReference>
<sequence length="433" mass="45787">MDRQLYDNFKEILRSELIPALGCTEPGAIAYGASQARSLLGSMPESMELWCSGNIVKNVKGVIVPNSGGMRGIEAAAVLGMLAGHSQPDDCDLEVLNSITCDDISEAEKLLREGFCQCHLAEDTPNLYIKVLVRGNGHEAQIIIEGSHTNITGRILDGKPIYSSASCSGDDMAEKLKDHLSVKKILQFAEALTEKDGRELFSAQIRDNTAIAEEGLSGNYGARVGQTLLKTRDEGSVRARAVAKAAAGSDARMNGCTLPVVINSGSGNQGITVTVPVVEYAKAAGADQLSLYRAMAISNLISIHIKHHIGKLSAFCGAVSASCGSGAAVAYLQGADYAQICNTISNTLGNVGGIVCDGAKASCAAKIASSLEAAFLGYDMAKDDLCFNPGEGFVEDDIEETIDNIGKIGRYGMKNTDKEILHLMLGHKDYICD</sequence>
<comment type="similarity">
    <text evidence="1">Belongs to the UPF0597 family.</text>
</comment>
<name>A0A9D1L6S2_9FIRM</name>
<dbReference type="AlphaFoldDB" id="A0A9D1L6S2"/>